<sequence>MSTPPVAKKQPQVRVHHGDEVVDDYEWLRDPENADTLAYLEAENAYAAERTAHLEDLRDRLFEETRSRIQETDLSVPVRRGDWWYYARTFEGREYAVHCRCPVDDPTDWTPPTLEVADGSVADIPGEQVLLDANAEAEGHDFFSLGALSVSRDGHLLAYSTDTTGDERFTLRVKDLRTGEVHPDEIAGVSYGATWSLDATHLFYSTVDDAWRPDKVWRHALGSAAAEDALVFHETDERYFTGVGATRSDRYLMVVSSSKVTSEVRVLDAADPTGDFRVVARRRDGIEYSVEHAVIGGEDRFLVLHNDAAVNFTLASVGVDDPSPQHWRTEIAHSDQVRLEDVDAFADFLAVSMRKDALAQVALIRLDGLAAGAPLPEAEPIAFDEPLFTSGLGSNPEWDQPLVRIGYTSFVTPETVYDYLVGSGELVLRRRQPVLGGYDPADYEQHREWVVARDGTHVPVSVVVRRGVPRDGSAPAMIYGYGAYEASMDPSFRVSRLSLLDRGMVFAVAHVRGGGEMGRGWYDDGKMLAKKNTFTDFVDCARHLATTGWTSADRLVAEGGSAGGLLMGAVANDAPDAFAGILAVVPFVDALTSILDPSLPLTVIEWDEWGDPLHDPDVYAYMKSYTPYENVREQDYPRILAVTSLHDTRVLYVEPAKWVARLRDVAGADVLLKTEMSAGHGGVSGRYESWKERAYELAWVIDVAGAPYEPVPSST</sequence>
<comment type="similarity">
    <text evidence="1">Belongs to the peptidase S9A family.</text>
</comment>
<dbReference type="PRINTS" id="PR00862">
    <property type="entry name" value="PROLIGOPTASE"/>
</dbReference>
<comment type="caution">
    <text evidence="7">The sequence shown here is derived from an EMBL/GenBank/DDBJ whole genome shotgun (WGS) entry which is preliminary data.</text>
</comment>
<dbReference type="RefSeq" id="WP_039352543.1">
    <property type="nucleotide sequence ID" value="NZ_PGEZ01000001.1"/>
</dbReference>
<dbReference type="Proteomes" id="UP000230842">
    <property type="component" value="Unassembled WGS sequence"/>
</dbReference>
<evidence type="ECO:0000256" key="3">
    <source>
        <dbReference type="ARBA" id="ARBA00022801"/>
    </source>
</evidence>
<dbReference type="Pfam" id="PF00326">
    <property type="entry name" value="Peptidase_S9"/>
    <property type="match status" value="1"/>
</dbReference>
<keyword evidence="2" id="KW-0645">Protease</keyword>
<feature type="domain" description="Peptidase S9 prolyl oligopeptidase catalytic" evidence="5">
    <location>
        <begin position="490"/>
        <end position="704"/>
    </location>
</feature>
<dbReference type="InterPro" id="IPR051543">
    <property type="entry name" value="Serine_Peptidase_S9A"/>
</dbReference>
<dbReference type="Gene3D" id="2.130.10.120">
    <property type="entry name" value="Prolyl oligopeptidase, N-terminal domain"/>
    <property type="match status" value="1"/>
</dbReference>
<dbReference type="InterPro" id="IPR023302">
    <property type="entry name" value="Pept_S9A_N"/>
</dbReference>
<evidence type="ECO:0000313" key="7">
    <source>
        <dbReference type="EMBL" id="PJJ55956.1"/>
    </source>
</evidence>
<dbReference type="InterPro" id="IPR002470">
    <property type="entry name" value="Peptidase_S9A"/>
</dbReference>
<evidence type="ECO:0000256" key="1">
    <source>
        <dbReference type="ARBA" id="ARBA00005228"/>
    </source>
</evidence>
<evidence type="ECO:0000313" key="8">
    <source>
        <dbReference type="Proteomes" id="UP000230842"/>
    </source>
</evidence>
<dbReference type="Pfam" id="PF02897">
    <property type="entry name" value="Peptidase_S9_N"/>
    <property type="match status" value="1"/>
</dbReference>
<dbReference type="PANTHER" id="PTHR11757:SF19">
    <property type="entry name" value="PROLYL ENDOPEPTIDASE-LIKE"/>
    <property type="match status" value="1"/>
</dbReference>
<dbReference type="OrthoDB" id="9801421at2"/>
<evidence type="ECO:0000259" key="5">
    <source>
        <dbReference type="Pfam" id="PF00326"/>
    </source>
</evidence>
<keyword evidence="8" id="KW-1185">Reference proteome</keyword>
<keyword evidence="4" id="KW-0720">Serine protease</keyword>
<dbReference type="SUPFAM" id="SSF53474">
    <property type="entry name" value="alpha/beta-Hydrolases"/>
    <property type="match status" value="1"/>
</dbReference>
<evidence type="ECO:0000259" key="6">
    <source>
        <dbReference type="Pfam" id="PF02897"/>
    </source>
</evidence>
<dbReference type="GO" id="GO:0006508">
    <property type="term" value="P:proteolysis"/>
    <property type="evidence" value="ECO:0007669"/>
    <property type="project" value="UniProtKB-KW"/>
</dbReference>
<name>A0A0B2BI35_9ACTN</name>
<dbReference type="PANTHER" id="PTHR11757">
    <property type="entry name" value="PROTEASE FAMILY S9A OLIGOPEPTIDASE"/>
    <property type="match status" value="1"/>
</dbReference>
<protein>
    <submittedName>
        <fullName evidence="7">Oligopeptidase B</fullName>
    </submittedName>
</protein>
<dbReference type="InterPro" id="IPR029058">
    <property type="entry name" value="AB_hydrolase_fold"/>
</dbReference>
<reference evidence="7 8" key="1">
    <citation type="submission" date="2017-11" db="EMBL/GenBank/DDBJ databases">
        <title>Genomic Encyclopedia of Archaeal and Bacterial Type Strains, Phase II (KMG-II): From Individual Species to Whole Genera.</title>
        <authorList>
            <person name="Goeker M."/>
        </authorList>
    </citation>
    <scope>NUCLEOTIDE SEQUENCE [LARGE SCALE GENOMIC DNA]</scope>
    <source>
        <strain evidence="7 8">DSM 27763</strain>
    </source>
</reference>
<accession>A0A0B2BI35</accession>
<dbReference type="AlphaFoldDB" id="A0A0B2BI35"/>
<dbReference type="GO" id="GO:0004252">
    <property type="term" value="F:serine-type endopeptidase activity"/>
    <property type="evidence" value="ECO:0007669"/>
    <property type="project" value="InterPro"/>
</dbReference>
<keyword evidence="3" id="KW-0378">Hydrolase</keyword>
<organism evidence="7 8">
    <name type="scientific">Mumia flava</name>
    <dbReference type="NCBI Taxonomy" id="1348852"/>
    <lineage>
        <taxon>Bacteria</taxon>
        <taxon>Bacillati</taxon>
        <taxon>Actinomycetota</taxon>
        <taxon>Actinomycetes</taxon>
        <taxon>Propionibacteriales</taxon>
        <taxon>Nocardioidaceae</taxon>
        <taxon>Mumia</taxon>
    </lineage>
</organism>
<evidence type="ECO:0000256" key="2">
    <source>
        <dbReference type="ARBA" id="ARBA00022670"/>
    </source>
</evidence>
<gene>
    <name evidence="7" type="ORF">CLV56_0159</name>
</gene>
<dbReference type="EMBL" id="PGEZ01000001">
    <property type="protein sequence ID" value="PJJ55956.1"/>
    <property type="molecule type" value="Genomic_DNA"/>
</dbReference>
<feature type="domain" description="Peptidase S9A N-terminal" evidence="6">
    <location>
        <begin position="4"/>
        <end position="429"/>
    </location>
</feature>
<evidence type="ECO:0000256" key="4">
    <source>
        <dbReference type="ARBA" id="ARBA00022825"/>
    </source>
</evidence>
<dbReference type="Gene3D" id="3.40.50.1820">
    <property type="entry name" value="alpha/beta hydrolase"/>
    <property type="match status" value="1"/>
</dbReference>
<proteinExistence type="inferred from homology"/>
<dbReference type="InterPro" id="IPR001375">
    <property type="entry name" value="Peptidase_S9_cat"/>
</dbReference>
<dbReference type="SUPFAM" id="SSF50993">
    <property type="entry name" value="Peptidase/esterase 'gauge' domain"/>
    <property type="match status" value="1"/>
</dbReference>